<dbReference type="Gene3D" id="3.30.230.10">
    <property type="match status" value="1"/>
</dbReference>
<dbReference type="NCBIfam" id="TIGR00368">
    <property type="entry name" value="YifB family Mg chelatase-like AAA ATPase"/>
    <property type="match status" value="1"/>
</dbReference>
<dbReference type="Pfam" id="PF01078">
    <property type="entry name" value="Mg_chelatase"/>
    <property type="match status" value="1"/>
</dbReference>
<reference evidence="5 6" key="1">
    <citation type="submission" date="2018-03" db="EMBL/GenBank/DDBJ databases">
        <title>Genome sequence of Clostridium liquoris DSM 100320.</title>
        <authorList>
            <person name="Poehlein A."/>
            <person name="Daniel R."/>
        </authorList>
    </citation>
    <scope>NUCLEOTIDE SEQUENCE [LARGE SCALE GENOMIC DNA]</scope>
    <source>
        <strain evidence="5 6">DSM 100320</strain>
    </source>
</reference>
<dbReference type="SUPFAM" id="SSF52540">
    <property type="entry name" value="P-loop containing nucleoside triphosphate hydrolases"/>
    <property type="match status" value="1"/>
</dbReference>
<dbReference type="InterPro" id="IPR014721">
    <property type="entry name" value="Ribsml_uS5_D2-typ_fold_subgr"/>
</dbReference>
<dbReference type="GO" id="GO:0005524">
    <property type="term" value="F:ATP binding"/>
    <property type="evidence" value="ECO:0007669"/>
    <property type="project" value="UniProtKB-KW"/>
</dbReference>
<dbReference type="PRINTS" id="PR01657">
    <property type="entry name" value="MCMFAMILY"/>
</dbReference>
<dbReference type="PANTHER" id="PTHR32039">
    <property type="entry name" value="MAGNESIUM-CHELATASE SUBUNIT CHLI"/>
    <property type="match status" value="1"/>
</dbReference>
<accession>A0A2T0B8T4</accession>
<dbReference type="Pfam" id="PF13541">
    <property type="entry name" value="ChlI"/>
    <property type="match status" value="1"/>
</dbReference>
<feature type="domain" description="Mg chelatase-related protein C-terminal" evidence="4">
    <location>
        <begin position="398"/>
        <end position="494"/>
    </location>
</feature>
<proteinExistence type="predicted"/>
<dbReference type="AlphaFoldDB" id="A0A2T0B8T4"/>
<sequence length="501" mass="56117">MAIKINTATFTGIEGVMVNVEVDISRGLPSFNIVGMGNIAVKESKERVRAAIINSGFQFPIGRIIVNLAPADLKKEGSLFDLPIAIGILLDTNQIGTDDVEKYIFMGELSLLGELRRSKGALPIVLEGVKRGIYDFIVPIDNKDECSIIKEANIYPLSNLKEVACYLQYRDLAPYKSKQKINNKNKYAMDFSEIISQESAKRAVEVAAAGNHNIILFGPPGTGKTMIAKRIPTILPDITYKEALECTKIYSVFGTLKEKEGLITSRPFIDPHHTISKIALVGGGINLIPGEITLAHNGVLFLDEILEFNKGVLEALRQPLEDRKIKISKVSGTVEYPCNFMLVGALNPCHCSKIPCECSEQDKKRYINKLSGPLLDRMDIYTSVGKLEYNNIKSSKRGESSKSIKKRINFARNIQKERFKDYHILTNGEMNGSMIINYCKLTSKATGFMEKVYDKFHFSTRVYTRILKVSRTIADLEGREEIEEADLIEAIQYRRFLNNIV</sequence>
<dbReference type="GO" id="GO:0003677">
    <property type="term" value="F:DNA binding"/>
    <property type="evidence" value="ECO:0007669"/>
    <property type="project" value="InterPro"/>
</dbReference>
<organism evidence="5 6">
    <name type="scientific">Clostridium liquoris</name>
    <dbReference type="NCBI Taxonomy" id="1289519"/>
    <lineage>
        <taxon>Bacteria</taxon>
        <taxon>Bacillati</taxon>
        <taxon>Bacillota</taxon>
        <taxon>Clostridia</taxon>
        <taxon>Eubacteriales</taxon>
        <taxon>Clostridiaceae</taxon>
        <taxon>Clostridium</taxon>
    </lineage>
</organism>
<feature type="domain" description="Magnesium chelatase ChlI-like catalytic" evidence="3">
    <location>
        <begin position="190"/>
        <end position="390"/>
    </location>
</feature>
<name>A0A2T0B8T4_9CLOT</name>
<dbReference type="InterPro" id="IPR000523">
    <property type="entry name" value="Mg_chelatse_chII-like_cat_dom"/>
</dbReference>
<comment type="caution">
    <text evidence="5">The sequence shown here is derived from an EMBL/GenBank/DDBJ whole genome shotgun (WGS) entry which is preliminary data.</text>
</comment>
<dbReference type="EMBL" id="PVXO01000008">
    <property type="protein sequence ID" value="PRR80265.1"/>
    <property type="molecule type" value="Genomic_DNA"/>
</dbReference>
<keyword evidence="1" id="KW-0547">Nucleotide-binding</keyword>
<evidence type="ECO:0000313" key="6">
    <source>
        <dbReference type="Proteomes" id="UP000239706"/>
    </source>
</evidence>
<dbReference type="PANTHER" id="PTHR32039:SF7">
    <property type="entry name" value="COMPETENCE PROTEIN COMM"/>
    <property type="match status" value="1"/>
</dbReference>
<dbReference type="InterPro" id="IPR025158">
    <property type="entry name" value="Mg_chelat-rel_C"/>
</dbReference>
<dbReference type="InterPro" id="IPR020568">
    <property type="entry name" value="Ribosomal_Su5_D2-typ_SF"/>
</dbReference>
<dbReference type="InterPro" id="IPR045006">
    <property type="entry name" value="CHLI-like"/>
</dbReference>
<evidence type="ECO:0000256" key="2">
    <source>
        <dbReference type="ARBA" id="ARBA00022840"/>
    </source>
</evidence>
<evidence type="ECO:0000313" key="5">
    <source>
        <dbReference type="EMBL" id="PRR80265.1"/>
    </source>
</evidence>
<dbReference type="Proteomes" id="UP000239706">
    <property type="component" value="Unassembled WGS sequence"/>
</dbReference>
<dbReference type="SUPFAM" id="SSF54211">
    <property type="entry name" value="Ribosomal protein S5 domain 2-like"/>
    <property type="match status" value="1"/>
</dbReference>
<dbReference type="InterPro" id="IPR004482">
    <property type="entry name" value="Mg_chelat-rel"/>
</dbReference>
<dbReference type="RefSeq" id="WP_106062616.1">
    <property type="nucleotide sequence ID" value="NZ_PVXO01000008.1"/>
</dbReference>
<evidence type="ECO:0000256" key="1">
    <source>
        <dbReference type="ARBA" id="ARBA00022741"/>
    </source>
</evidence>
<evidence type="ECO:0000259" key="3">
    <source>
        <dbReference type="Pfam" id="PF01078"/>
    </source>
</evidence>
<keyword evidence="6" id="KW-1185">Reference proteome</keyword>
<protein>
    <submittedName>
        <fullName evidence="5">Competence protein ComM</fullName>
    </submittedName>
</protein>
<dbReference type="OrthoDB" id="9813147at2"/>
<gene>
    <name evidence="5" type="primary">comM</name>
    <name evidence="5" type="ORF">CLLI_04330</name>
</gene>
<dbReference type="Gene3D" id="3.40.50.300">
    <property type="entry name" value="P-loop containing nucleotide triphosphate hydrolases"/>
    <property type="match status" value="1"/>
</dbReference>
<dbReference type="InterPro" id="IPR001208">
    <property type="entry name" value="MCM_dom"/>
</dbReference>
<evidence type="ECO:0000259" key="4">
    <source>
        <dbReference type="Pfam" id="PF13335"/>
    </source>
</evidence>
<dbReference type="InterPro" id="IPR027417">
    <property type="entry name" value="P-loop_NTPase"/>
</dbReference>
<dbReference type="Pfam" id="PF13335">
    <property type="entry name" value="Mg_chelatase_C"/>
    <property type="match status" value="1"/>
</dbReference>
<keyword evidence="2" id="KW-0067">ATP-binding</keyword>